<protein>
    <submittedName>
        <fullName evidence="1">Uncharacterized protein</fullName>
    </submittedName>
</protein>
<name>A0ACD5UC07_AVESA</name>
<dbReference type="Proteomes" id="UP001732700">
    <property type="component" value="Chromosome 2A"/>
</dbReference>
<sequence>MLFAVFVFTIYLTDPHWFLVEYIWWERRQFTHGEDLQVTHRSAMSIGVLAQNYWRARKKPMMRSKEAWTRPPEGVIKINVDAAYDINQGRGSLSVIAREQNGKFIFANCKELPFVADAFMAEAFALREGLSVAQFLGCNKVIIQSDNSLVVETMKDGGFSATSSATIFDDCRILSTGYREISFVQCNREANEVADELARYSFDNRLDCIWDDDPLASYCQNSLVM</sequence>
<reference evidence="1" key="2">
    <citation type="submission" date="2025-09" db="UniProtKB">
        <authorList>
            <consortium name="EnsemblPlants"/>
        </authorList>
    </citation>
    <scope>IDENTIFICATION</scope>
</reference>
<evidence type="ECO:0000313" key="2">
    <source>
        <dbReference type="Proteomes" id="UP001732700"/>
    </source>
</evidence>
<reference evidence="1" key="1">
    <citation type="submission" date="2021-05" db="EMBL/GenBank/DDBJ databases">
        <authorList>
            <person name="Scholz U."/>
            <person name="Mascher M."/>
            <person name="Fiebig A."/>
        </authorList>
    </citation>
    <scope>NUCLEOTIDE SEQUENCE [LARGE SCALE GENOMIC DNA]</scope>
</reference>
<dbReference type="EnsemblPlants" id="AVESA.00010b.r2.2AG0224180.1">
    <property type="protein sequence ID" value="AVESA.00010b.r2.2AG0224180.1.CDS"/>
    <property type="gene ID" value="AVESA.00010b.r2.2AG0224180"/>
</dbReference>
<organism evidence="1 2">
    <name type="scientific">Avena sativa</name>
    <name type="common">Oat</name>
    <dbReference type="NCBI Taxonomy" id="4498"/>
    <lineage>
        <taxon>Eukaryota</taxon>
        <taxon>Viridiplantae</taxon>
        <taxon>Streptophyta</taxon>
        <taxon>Embryophyta</taxon>
        <taxon>Tracheophyta</taxon>
        <taxon>Spermatophyta</taxon>
        <taxon>Magnoliopsida</taxon>
        <taxon>Liliopsida</taxon>
        <taxon>Poales</taxon>
        <taxon>Poaceae</taxon>
        <taxon>BOP clade</taxon>
        <taxon>Pooideae</taxon>
        <taxon>Poodae</taxon>
        <taxon>Poeae</taxon>
        <taxon>Poeae Chloroplast Group 1 (Aveneae type)</taxon>
        <taxon>Aveninae</taxon>
        <taxon>Avena</taxon>
    </lineage>
</organism>
<keyword evidence="2" id="KW-1185">Reference proteome</keyword>
<proteinExistence type="predicted"/>
<accession>A0ACD5UC07</accession>
<evidence type="ECO:0000313" key="1">
    <source>
        <dbReference type="EnsemblPlants" id="AVESA.00010b.r2.2AG0224180.1.CDS"/>
    </source>
</evidence>